<organism evidence="2 3">
    <name type="scientific">Vibrio owensii</name>
    <dbReference type="NCBI Taxonomy" id="696485"/>
    <lineage>
        <taxon>Bacteria</taxon>
        <taxon>Pseudomonadati</taxon>
        <taxon>Pseudomonadota</taxon>
        <taxon>Gammaproteobacteria</taxon>
        <taxon>Vibrionales</taxon>
        <taxon>Vibrionaceae</taxon>
        <taxon>Vibrio</taxon>
    </lineage>
</organism>
<sequence length="52" mass="5779">MTFKYPLVFMASVLLSTSALADVSVHVLDTNKGLPGKEIKVDFYHGVFMNVF</sequence>
<proteinExistence type="predicted"/>
<protein>
    <recommendedName>
        <fullName evidence="4">Peptidylprolyl isomerase</fullName>
    </recommendedName>
</protein>
<dbReference type="InterPro" id="IPR023418">
    <property type="entry name" value="Thyroxine_BS"/>
</dbReference>
<feature type="chain" id="PRO_5043392658" description="Peptidylprolyl isomerase" evidence="1">
    <location>
        <begin position="22"/>
        <end position="52"/>
    </location>
</feature>
<evidence type="ECO:0000313" key="2">
    <source>
        <dbReference type="EMBL" id="CAH1537237.1"/>
    </source>
</evidence>
<comment type="caution">
    <text evidence="2">The sequence shown here is derived from an EMBL/GenBank/DDBJ whole genome shotgun (WGS) entry which is preliminary data.</text>
</comment>
<gene>
    <name evidence="2" type="ORF">THF1D04_480001</name>
</gene>
<evidence type="ECO:0000256" key="1">
    <source>
        <dbReference type="SAM" id="SignalP"/>
    </source>
</evidence>
<accession>A0AAU9QAF1</accession>
<evidence type="ECO:0008006" key="4">
    <source>
        <dbReference type="Google" id="ProtNLM"/>
    </source>
</evidence>
<evidence type="ECO:0000313" key="3">
    <source>
        <dbReference type="Proteomes" id="UP001295420"/>
    </source>
</evidence>
<dbReference type="PROSITE" id="PS00768">
    <property type="entry name" value="TRANSTHYRETIN_1"/>
    <property type="match status" value="1"/>
</dbReference>
<feature type="signal peptide" evidence="1">
    <location>
        <begin position="1"/>
        <end position="21"/>
    </location>
</feature>
<reference evidence="2" key="1">
    <citation type="submission" date="2022-01" db="EMBL/GenBank/DDBJ databases">
        <authorList>
            <person name="Lagorce A."/>
        </authorList>
    </citation>
    <scope>NUCLEOTIDE SEQUENCE</scope>
    <source>
        <strain evidence="2">Th15_F1_D04</strain>
    </source>
</reference>
<dbReference type="Proteomes" id="UP001295420">
    <property type="component" value="Unassembled WGS sequence"/>
</dbReference>
<name>A0AAU9QAF1_9VIBR</name>
<keyword evidence="1" id="KW-0732">Signal</keyword>
<dbReference type="EMBL" id="CAKMTQ010000043">
    <property type="protein sequence ID" value="CAH1537237.1"/>
    <property type="molecule type" value="Genomic_DNA"/>
</dbReference>
<dbReference type="AlphaFoldDB" id="A0AAU9QAF1"/>